<name>A0A4R7I2L7_9ACTN</name>
<proteinExistence type="predicted"/>
<dbReference type="AlphaFoldDB" id="A0A4R7I2L7"/>
<evidence type="ECO:0000313" key="2">
    <source>
        <dbReference type="Proteomes" id="UP000294558"/>
    </source>
</evidence>
<dbReference type="EMBL" id="SOAU01000001">
    <property type="protein sequence ID" value="TDT17852.1"/>
    <property type="molecule type" value="Genomic_DNA"/>
</dbReference>
<gene>
    <name evidence="1" type="ORF">BDK89_3465</name>
</gene>
<accession>A0A4R7I2L7</accession>
<evidence type="ECO:0000313" key="1">
    <source>
        <dbReference type="EMBL" id="TDT17852.1"/>
    </source>
</evidence>
<reference evidence="1 2" key="1">
    <citation type="submission" date="2019-03" db="EMBL/GenBank/DDBJ databases">
        <title>Sequencing the genomes of 1000 actinobacteria strains.</title>
        <authorList>
            <person name="Klenk H.-P."/>
        </authorList>
    </citation>
    <scope>NUCLEOTIDE SEQUENCE [LARGE SCALE GENOMIC DNA]</scope>
    <source>
        <strain evidence="1 2">DSM 18936</strain>
    </source>
</reference>
<dbReference type="RefSeq" id="WP_166657652.1">
    <property type="nucleotide sequence ID" value="NZ_SOAU01000001.1"/>
</dbReference>
<comment type="caution">
    <text evidence="1">The sequence shown here is derived from an EMBL/GenBank/DDBJ whole genome shotgun (WGS) entry which is preliminary data.</text>
</comment>
<protein>
    <submittedName>
        <fullName evidence="1">Uncharacterized protein</fullName>
    </submittedName>
</protein>
<sequence length="134" mass="15060">MSDLRRVAIADDVWAVVGWIDRPGEVGPTCSVFADDIEVLRCDLFEHGPHIHPLFAATHGADLGTMRWQPPTPAIGDLIDWVRREVAVNLDVHLRAVPDACRRPEPSEDQRRRAADRIADELREVVRSRAARPT</sequence>
<organism evidence="1 2">
    <name type="scientific">Ilumatobacter fluminis</name>
    <dbReference type="NCBI Taxonomy" id="467091"/>
    <lineage>
        <taxon>Bacteria</taxon>
        <taxon>Bacillati</taxon>
        <taxon>Actinomycetota</taxon>
        <taxon>Acidimicrobiia</taxon>
        <taxon>Acidimicrobiales</taxon>
        <taxon>Ilumatobacteraceae</taxon>
        <taxon>Ilumatobacter</taxon>
    </lineage>
</organism>
<keyword evidence="2" id="KW-1185">Reference proteome</keyword>
<dbReference type="Proteomes" id="UP000294558">
    <property type="component" value="Unassembled WGS sequence"/>
</dbReference>